<organism evidence="2 3">
    <name type="scientific">Xanthocytophaga flava</name>
    <dbReference type="NCBI Taxonomy" id="3048013"/>
    <lineage>
        <taxon>Bacteria</taxon>
        <taxon>Pseudomonadati</taxon>
        <taxon>Bacteroidota</taxon>
        <taxon>Cytophagia</taxon>
        <taxon>Cytophagales</taxon>
        <taxon>Rhodocytophagaceae</taxon>
        <taxon>Xanthocytophaga</taxon>
    </lineage>
</organism>
<dbReference type="SUPFAM" id="SSF109854">
    <property type="entry name" value="DinB/YfiT-like putative metalloenzymes"/>
    <property type="match status" value="1"/>
</dbReference>
<dbReference type="InterPro" id="IPR024775">
    <property type="entry name" value="DinB-like"/>
</dbReference>
<evidence type="ECO:0000259" key="1">
    <source>
        <dbReference type="Pfam" id="PF12867"/>
    </source>
</evidence>
<proteinExistence type="predicted"/>
<dbReference type="EMBL" id="JASJOS010000014">
    <property type="protein sequence ID" value="MDJ1484295.1"/>
    <property type="molecule type" value="Genomic_DNA"/>
</dbReference>
<reference evidence="2" key="1">
    <citation type="submission" date="2023-05" db="EMBL/GenBank/DDBJ databases">
        <authorList>
            <person name="Zhang X."/>
        </authorList>
    </citation>
    <scope>NUCLEOTIDE SEQUENCE</scope>
    <source>
        <strain evidence="2">YF14B1</strain>
    </source>
</reference>
<gene>
    <name evidence="2" type="ORF">QNI16_27610</name>
</gene>
<sequence length="154" mass="17984">MEKVIDVIKTSRRNFIKLIDGLSLDTLNEIPAGFNNNLVWHLGHLVASQQILCYQFANQKPLIEEKYILKYKNGTKPEAYIDQEEFDILKNYFTTLIDQLEKDLSTNLFDNYNSYVSPTYGIEIRNITDVVKYVSFHEGFHLGYATAIRRLVRK</sequence>
<dbReference type="AlphaFoldDB" id="A0AAE3QVJ8"/>
<protein>
    <submittedName>
        <fullName evidence="2">DinB family protein</fullName>
    </submittedName>
</protein>
<evidence type="ECO:0000313" key="2">
    <source>
        <dbReference type="EMBL" id="MDJ1484295.1"/>
    </source>
</evidence>
<comment type="caution">
    <text evidence="2">The sequence shown here is derived from an EMBL/GenBank/DDBJ whole genome shotgun (WGS) entry which is preliminary data.</text>
</comment>
<feature type="domain" description="DinB-like" evidence="1">
    <location>
        <begin position="9"/>
        <end position="144"/>
    </location>
</feature>
<dbReference type="Pfam" id="PF12867">
    <property type="entry name" value="DinB_2"/>
    <property type="match status" value="1"/>
</dbReference>
<evidence type="ECO:0000313" key="3">
    <source>
        <dbReference type="Proteomes" id="UP001241110"/>
    </source>
</evidence>
<name>A0AAE3QVJ8_9BACT</name>
<dbReference type="Gene3D" id="1.20.120.450">
    <property type="entry name" value="dinb family like domain"/>
    <property type="match status" value="1"/>
</dbReference>
<dbReference type="RefSeq" id="WP_313985421.1">
    <property type="nucleotide sequence ID" value="NZ_JASJOS010000014.1"/>
</dbReference>
<accession>A0AAE3QVJ8</accession>
<dbReference type="Proteomes" id="UP001241110">
    <property type="component" value="Unassembled WGS sequence"/>
</dbReference>
<dbReference type="InterPro" id="IPR034660">
    <property type="entry name" value="DinB/YfiT-like"/>
</dbReference>